<name>A0A368G2H0_ANCCA</name>
<dbReference type="AlphaFoldDB" id="A0A368G2H0"/>
<sequence>MDFFQQGQLRSFEVVWIWRCCEEDGLQRKNQWRTRRSLPVYGARGCRCRRIW</sequence>
<keyword evidence="2" id="KW-1185">Reference proteome</keyword>
<comment type="caution">
    <text evidence="1">The sequence shown here is derived from an EMBL/GenBank/DDBJ whole genome shotgun (WGS) entry which is preliminary data.</text>
</comment>
<reference evidence="1 2" key="1">
    <citation type="submission" date="2014-10" db="EMBL/GenBank/DDBJ databases">
        <title>Draft genome of the hookworm Ancylostoma caninum.</title>
        <authorList>
            <person name="Mitreva M."/>
        </authorList>
    </citation>
    <scope>NUCLEOTIDE SEQUENCE [LARGE SCALE GENOMIC DNA]</scope>
    <source>
        <strain evidence="1 2">Baltimore</strain>
    </source>
</reference>
<protein>
    <submittedName>
        <fullName evidence="1">Uncharacterized protein</fullName>
    </submittedName>
</protein>
<dbReference type="EMBL" id="JOJR01000386">
    <property type="protein sequence ID" value="RCN38626.1"/>
    <property type="molecule type" value="Genomic_DNA"/>
</dbReference>
<organism evidence="1 2">
    <name type="scientific">Ancylostoma caninum</name>
    <name type="common">Dog hookworm</name>
    <dbReference type="NCBI Taxonomy" id="29170"/>
    <lineage>
        <taxon>Eukaryota</taxon>
        <taxon>Metazoa</taxon>
        <taxon>Ecdysozoa</taxon>
        <taxon>Nematoda</taxon>
        <taxon>Chromadorea</taxon>
        <taxon>Rhabditida</taxon>
        <taxon>Rhabditina</taxon>
        <taxon>Rhabditomorpha</taxon>
        <taxon>Strongyloidea</taxon>
        <taxon>Ancylostomatidae</taxon>
        <taxon>Ancylostomatinae</taxon>
        <taxon>Ancylostoma</taxon>
    </lineage>
</organism>
<gene>
    <name evidence="1" type="ORF">ANCCAN_15473</name>
</gene>
<accession>A0A368G2H0</accession>
<evidence type="ECO:0000313" key="1">
    <source>
        <dbReference type="EMBL" id="RCN38626.1"/>
    </source>
</evidence>
<evidence type="ECO:0000313" key="2">
    <source>
        <dbReference type="Proteomes" id="UP000252519"/>
    </source>
</evidence>
<dbReference type="Proteomes" id="UP000252519">
    <property type="component" value="Unassembled WGS sequence"/>
</dbReference>
<proteinExistence type="predicted"/>